<dbReference type="GO" id="GO:0017057">
    <property type="term" value="F:6-phosphogluconolactonase activity"/>
    <property type="evidence" value="ECO:0007669"/>
    <property type="project" value="UniProtKB-UniRule"/>
</dbReference>
<evidence type="ECO:0000256" key="4">
    <source>
        <dbReference type="ARBA" id="ARBA00010662"/>
    </source>
</evidence>
<dbReference type="RefSeq" id="WP_097575456.1">
    <property type="nucleotide sequence ID" value="NZ_NWQG01000132.1"/>
</dbReference>
<dbReference type="SUPFAM" id="SSF100950">
    <property type="entry name" value="NagB/RpiA/CoA transferase-like"/>
    <property type="match status" value="1"/>
</dbReference>
<dbReference type="Pfam" id="PF01182">
    <property type="entry name" value="Glucosamine_iso"/>
    <property type="match status" value="1"/>
</dbReference>
<dbReference type="Proteomes" id="UP000219182">
    <property type="component" value="Unassembled WGS sequence"/>
</dbReference>
<dbReference type="InterPro" id="IPR006148">
    <property type="entry name" value="Glc/Gal-6P_isomerase"/>
</dbReference>
<evidence type="ECO:0000313" key="10">
    <source>
        <dbReference type="Proteomes" id="UP000219182"/>
    </source>
</evidence>
<sequence>MAREQLNAYNWNGFADRPQLAAALAGHVAGRLTKAIAERGTGLLAVSGGTTPAKFFAALSAIPIAWDKVMVTLIDERFVPPSSPRSNAALVVANLLQNAASAARFVPLYHEAASIEDAAASDSEALKSLPWPLDVAILGMGADGHTASFFPDADNLPALLDPSSTRIVLPVHAASAGEPRLTLSLARIVAAGFITLHIEGEDKRTAFEGAMGLGARKPIRAVIDAAPKTVEVFWAP</sequence>
<comment type="catalytic activity">
    <reaction evidence="1 7">
        <text>6-phospho-D-glucono-1,5-lactone + H2O = 6-phospho-D-gluconate + H(+)</text>
        <dbReference type="Rhea" id="RHEA:12556"/>
        <dbReference type="ChEBI" id="CHEBI:15377"/>
        <dbReference type="ChEBI" id="CHEBI:15378"/>
        <dbReference type="ChEBI" id="CHEBI:57955"/>
        <dbReference type="ChEBI" id="CHEBI:58759"/>
        <dbReference type="EC" id="3.1.1.31"/>
    </reaction>
</comment>
<keyword evidence="10" id="KW-1185">Reference proteome</keyword>
<dbReference type="InterPro" id="IPR037171">
    <property type="entry name" value="NagB/RpiA_transferase-like"/>
</dbReference>
<organism evidence="9 10">
    <name type="scientific">Mesorhizobium sanjuanii</name>
    <dbReference type="NCBI Taxonomy" id="2037900"/>
    <lineage>
        <taxon>Bacteria</taxon>
        <taxon>Pseudomonadati</taxon>
        <taxon>Pseudomonadota</taxon>
        <taxon>Alphaproteobacteria</taxon>
        <taxon>Hyphomicrobiales</taxon>
        <taxon>Phyllobacteriaceae</taxon>
        <taxon>Mesorhizobium</taxon>
    </lineage>
</organism>
<dbReference type="AlphaFoldDB" id="A0A2A6FBJ3"/>
<comment type="pathway">
    <text evidence="3 7">Carbohydrate degradation; pentose phosphate pathway; D-ribulose 5-phosphate from D-glucose 6-phosphate (oxidative stage): step 2/3.</text>
</comment>
<dbReference type="InterPro" id="IPR005900">
    <property type="entry name" value="6-phosphogluconolactonase_DevB"/>
</dbReference>
<evidence type="ECO:0000256" key="2">
    <source>
        <dbReference type="ARBA" id="ARBA00002681"/>
    </source>
</evidence>
<dbReference type="EMBL" id="NWQG01000132">
    <property type="protein sequence ID" value="PDQ19350.1"/>
    <property type="molecule type" value="Genomic_DNA"/>
</dbReference>
<dbReference type="UniPathway" id="UPA00115">
    <property type="reaction ID" value="UER00409"/>
</dbReference>
<evidence type="ECO:0000256" key="6">
    <source>
        <dbReference type="ARBA" id="ARBA00020337"/>
    </source>
</evidence>
<evidence type="ECO:0000256" key="1">
    <source>
        <dbReference type="ARBA" id="ARBA00000832"/>
    </source>
</evidence>
<evidence type="ECO:0000259" key="8">
    <source>
        <dbReference type="Pfam" id="PF01182"/>
    </source>
</evidence>
<dbReference type="EC" id="3.1.1.31" evidence="5 7"/>
<dbReference type="NCBIfam" id="TIGR01198">
    <property type="entry name" value="pgl"/>
    <property type="match status" value="1"/>
</dbReference>
<dbReference type="Gene3D" id="3.40.50.1360">
    <property type="match status" value="1"/>
</dbReference>
<comment type="caution">
    <text evidence="9">The sequence shown here is derived from an EMBL/GenBank/DDBJ whole genome shotgun (WGS) entry which is preliminary data.</text>
</comment>
<dbReference type="PANTHER" id="PTHR11054">
    <property type="entry name" value="6-PHOSPHOGLUCONOLACTONASE"/>
    <property type="match status" value="1"/>
</dbReference>
<reference evidence="9 10" key="1">
    <citation type="submission" date="2017-09" db="EMBL/GenBank/DDBJ databases">
        <title>Mesorhizobum sanjuanii sp. nov. isolated from nodules of Lotus tenuis in saline-alkaline lowlands of Flooding Pampa.</title>
        <authorList>
            <person name="Sannazzaro A.I."/>
            <person name="Torres Tejerizo G.A."/>
            <person name="Fontana F."/>
            <person name="Cumpa Velazquez L.M."/>
            <person name="Hansen L."/>
            <person name="Pistorio M."/>
            <person name="Estrella M.J."/>
        </authorList>
    </citation>
    <scope>NUCLEOTIDE SEQUENCE [LARGE SCALE GENOMIC DNA]</scope>
    <source>
        <strain evidence="9 10">BSA136</strain>
    </source>
</reference>
<dbReference type="CDD" id="cd01400">
    <property type="entry name" value="6PGL"/>
    <property type="match status" value="1"/>
</dbReference>
<accession>A0A2A6FBJ3</accession>
<evidence type="ECO:0000256" key="5">
    <source>
        <dbReference type="ARBA" id="ARBA00013198"/>
    </source>
</evidence>
<comment type="similarity">
    <text evidence="4 7">Belongs to the glucosamine/galactosamine-6-phosphate isomerase family. 6-phosphogluconolactonase subfamily.</text>
</comment>
<proteinExistence type="inferred from homology"/>
<evidence type="ECO:0000256" key="3">
    <source>
        <dbReference type="ARBA" id="ARBA00004961"/>
    </source>
</evidence>
<gene>
    <name evidence="7 9" type="primary">pgl</name>
    <name evidence="9" type="ORF">CN311_20035</name>
</gene>
<dbReference type="GO" id="GO:0006098">
    <property type="term" value="P:pentose-phosphate shunt"/>
    <property type="evidence" value="ECO:0007669"/>
    <property type="project" value="UniProtKB-UniPathway"/>
</dbReference>
<keyword evidence="7" id="KW-0378">Hydrolase</keyword>
<feature type="domain" description="Glucosamine/galactosamine-6-phosphate isomerase" evidence="8">
    <location>
        <begin position="16"/>
        <end position="230"/>
    </location>
</feature>
<evidence type="ECO:0000256" key="7">
    <source>
        <dbReference type="RuleBase" id="RU365095"/>
    </source>
</evidence>
<name>A0A2A6FBJ3_9HYPH</name>
<dbReference type="GO" id="GO:0005975">
    <property type="term" value="P:carbohydrate metabolic process"/>
    <property type="evidence" value="ECO:0007669"/>
    <property type="project" value="UniProtKB-UniRule"/>
</dbReference>
<dbReference type="PANTHER" id="PTHR11054:SF0">
    <property type="entry name" value="6-PHOSPHOGLUCONOLACTONASE"/>
    <property type="match status" value="1"/>
</dbReference>
<protein>
    <recommendedName>
        <fullName evidence="6 7">6-phosphogluconolactonase</fullName>
        <shortName evidence="7">6PGL</shortName>
        <ecNumber evidence="5 7">3.1.1.31</ecNumber>
    </recommendedName>
</protein>
<evidence type="ECO:0000313" key="9">
    <source>
        <dbReference type="EMBL" id="PDQ19350.1"/>
    </source>
</evidence>
<comment type="function">
    <text evidence="2 7">Hydrolysis of 6-phosphogluconolactone to 6-phosphogluconate.</text>
</comment>
<dbReference type="InterPro" id="IPR039104">
    <property type="entry name" value="6PGL"/>
</dbReference>